<organism evidence="3 4">
    <name type="scientific">Calocera viscosa (strain TUFC12733)</name>
    <dbReference type="NCBI Taxonomy" id="1330018"/>
    <lineage>
        <taxon>Eukaryota</taxon>
        <taxon>Fungi</taxon>
        <taxon>Dikarya</taxon>
        <taxon>Basidiomycota</taxon>
        <taxon>Agaricomycotina</taxon>
        <taxon>Dacrymycetes</taxon>
        <taxon>Dacrymycetales</taxon>
        <taxon>Dacrymycetaceae</taxon>
        <taxon>Calocera</taxon>
    </lineage>
</organism>
<reference evidence="3 4" key="1">
    <citation type="journal article" date="2016" name="Mol. Biol. Evol.">
        <title>Comparative Genomics of Early-Diverging Mushroom-Forming Fungi Provides Insights into the Origins of Lignocellulose Decay Capabilities.</title>
        <authorList>
            <person name="Nagy L.G."/>
            <person name="Riley R."/>
            <person name="Tritt A."/>
            <person name="Adam C."/>
            <person name="Daum C."/>
            <person name="Floudas D."/>
            <person name="Sun H."/>
            <person name="Yadav J.S."/>
            <person name="Pangilinan J."/>
            <person name="Larsson K.H."/>
            <person name="Matsuura K."/>
            <person name="Barry K."/>
            <person name="Labutti K."/>
            <person name="Kuo R."/>
            <person name="Ohm R.A."/>
            <person name="Bhattacharya S.S."/>
            <person name="Shirouzu T."/>
            <person name="Yoshinaga Y."/>
            <person name="Martin F.M."/>
            <person name="Grigoriev I.V."/>
            <person name="Hibbett D.S."/>
        </authorList>
    </citation>
    <scope>NUCLEOTIDE SEQUENCE [LARGE SCALE GENOMIC DNA]</scope>
    <source>
        <strain evidence="3 4">TUFC12733</strain>
    </source>
</reference>
<feature type="coiled-coil region" evidence="1">
    <location>
        <begin position="9"/>
        <end position="36"/>
    </location>
</feature>
<keyword evidence="1" id="KW-0175">Coiled coil</keyword>
<evidence type="ECO:0000256" key="1">
    <source>
        <dbReference type="SAM" id="Coils"/>
    </source>
</evidence>
<accession>A0A167G543</accession>
<evidence type="ECO:0000313" key="4">
    <source>
        <dbReference type="Proteomes" id="UP000076738"/>
    </source>
</evidence>
<evidence type="ECO:0000313" key="3">
    <source>
        <dbReference type="EMBL" id="KZO90176.1"/>
    </source>
</evidence>
<sequence length="592" mass="65814">MPPRTQSFEAAEEELLQNAENAARVLQAHLQHVLKAGLIDLVDVGRLPCNLPALGSLMETVFARGIGPYVSHLMLWCWRALGQERHLPADAKKTIAALFHYASKNKLSIGLYRELSLLYDDMSWETDVVSLDWMRSQDPDPPHIAVLPWVSPGTLCLRDAWLDLSSQLGDVMPWECRTSKAPHWHTWLGLTMCCFWSGLCTALLHLSSAELVLDEQMVLVPILKALIQHCLEVHHDLAVPTIHPALALSLYDVHCALARLTQAPIAASLDSTPKEAKILVGLVLSATSTIAAEAVRQQLLQRHVEQVGAWLARYYLEYRRGYLLNSQLRALVDHHIVCLIAEARVYRVDIPELRQMMHDYCKLRRLGEPKKTWFSLLSDKTLAEFCQYYNVPPEEDNLNAPFFSSDAARKEYDTSRSFFENPEITSPTYQPRLPSAIDWMAGDNAAPELPPIMHSASAAPNASMKRIGPPLDRHPAAVEPSPNMVIRGVAPQNKPSTSKLEPPAVSPPLMVTPRVVPNTSSKPRIISRPDVAGHIEVSLAGLPPQKAKGMVLIAQEIEDAIGAVESRELEAALEAGEDGLAIFKKWEPIFRS</sequence>
<proteinExistence type="predicted"/>
<feature type="region of interest" description="Disordered" evidence="2">
    <location>
        <begin position="492"/>
        <end position="525"/>
    </location>
</feature>
<gene>
    <name evidence="3" type="ORF">CALVIDRAFT_603147</name>
</gene>
<protein>
    <submittedName>
        <fullName evidence="3">Uncharacterized protein</fullName>
    </submittedName>
</protein>
<dbReference type="EMBL" id="KV417349">
    <property type="protein sequence ID" value="KZO90176.1"/>
    <property type="molecule type" value="Genomic_DNA"/>
</dbReference>
<evidence type="ECO:0000256" key="2">
    <source>
        <dbReference type="SAM" id="MobiDB-lite"/>
    </source>
</evidence>
<name>A0A167G543_CALVF</name>
<keyword evidence="4" id="KW-1185">Reference proteome</keyword>
<dbReference type="Proteomes" id="UP000076738">
    <property type="component" value="Unassembled WGS sequence"/>
</dbReference>
<dbReference type="AlphaFoldDB" id="A0A167G543"/>